<dbReference type="OrthoDB" id="10344958at2759"/>
<dbReference type="EMBL" id="AGSI01000010">
    <property type="protein sequence ID" value="EIE22278.1"/>
    <property type="molecule type" value="Genomic_DNA"/>
</dbReference>
<dbReference type="GeneID" id="17040264"/>
<feature type="coiled-coil region" evidence="1">
    <location>
        <begin position="19"/>
        <end position="53"/>
    </location>
</feature>
<proteinExistence type="predicted"/>
<evidence type="ECO:0000313" key="3">
    <source>
        <dbReference type="Proteomes" id="UP000007264"/>
    </source>
</evidence>
<comment type="caution">
    <text evidence="2">The sequence shown here is derived from an EMBL/GenBank/DDBJ whole genome shotgun (WGS) entry which is preliminary data.</text>
</comment>
<feature type="coiled-coil region" evidence="1">
    <location>
        <begin position="83"/>
        <end position="110"/>
    </location>
</feature>
<organism evidence="2 3">
    <name type="scientific">Coccomyxa subellipsoidea (strain C-169)</name>
    <name type="common">Green microalga</name>
    <dbReference type="NCBI Taxonomy" id="574566"/>
    <lineage>
        <taxon>Eukaryota</taxon>
        <taxon>Viridiplantae</taxon>
        <taxon>Chlorophyta</taxon>
        <taxon>core chlorophytes</taxon>
        <taxon>Trebouxiophyceae</taxon>
        <taxon>Trebouxiophyceae incertae sedis</taxon>
        <taxon>Coccomyxaceae</taxon>
        <taxon>Coccomyxa</taxon>
        <taxon>Coccomyxa subellipsoidea</taxon>
    </lineage>
</organism>
<keyword evidence="3" id="KW-1185">Reference proteome</keyword>
<evidence type="ECO:0000256" key="1">
    <source>
        <dbReference type="SAM" id="Coils"/>
    </source>
</evidence>
<name>I0YV59_COCSC</name>
<gene>
    <name evidence="2" type="ORF">COCSUDRAFT_55974</name>
</gene>
<dbReference type="AlphaFoldDB" id="I0YV59"/>
<dbReference type="RefSeq" id="XP_005646822.1">
    <property type="nucleotide sequence ID" value="XM_005646765.1"/>
</dbReference>
<evidence type="ECO:0000313" key="2">
    <source>
        <dbReference type="EMBL" id="EIE22278.1"/>
    </source>
</evidence>
<sequence>MTAIKAITAPPSDVDLEKAVQVEEKLSRALAACENLTQRLKQKKEAGEELTDEDRYEMQSLLDRLKYVEKRQNTLKGAVDADLKRKRELKQKLEAEAEARRLEAMKITKEKPAAKLRMQELRDMNQIELTQDDRDKRLKDANAVTKIVPSGGLVGFQVAEDLLVKDYDYQNDDTKNPWDGTNRDD</sequence>
<dbReference type="Proteomes" id="UP000007264">
    <property type="component" value="Unassembled WGS sequence"/>
</dbReference>
<accession>I0YV59</accession>
<protein>
    <submittedName>
        <fullName evidence="2">Uncharacterized protein</fullName>
    </submittedName>
</protein>
<reference evidence="2 3" key="1">
    <citation type="journal article" date="2012" name="Genome Biol.">
        <title>The genome of the polar eukaryotic microalga coccomyxa subellipsoidea reveals traits of cold adaptation.</title>
        <authorList>
            <person name="Blanc G."/>
            <person name="Agarkova I."/>
            <person name="Grimwood J."/>
            <person name="Kuo A."/>
            <person name="Brueggeman A."/>
            <person name="Dunigan D."/>
            <person name="Gurnon J."/>
            <person name="Ladunga I."/>
            <person name="Lindquist E."/>
            <person name="Lucas S."/>
            <person name="Pangilinan J."/>
            <person name="Proschold T."/>
            <person name="Salamov A."/>
            <person name="Schmutz J."/>
            <person name="Weeks D."/>
            <person name="Yamada T."/>
            <person name="Claverie J.M."/>
            <person name="Grigoriev I."/>
            <person name="Van Etten J."/>
            <person name="Lomsadze A."/>
            <person name="Borodovsky M."/>
        </authorList>
    </citation>
    <scope>NUCLEOTIDE SEQUENCE [LARGE SCALE GENOMIC DNA]</scope>
    <source>
        <strain evidence="2 3">C-169</strain>
    </source>
</reference>
<dbReference type="KEGG" id="csl:COCSUDRAFT_55974"/>
<keyword evidence="1" id="KW-0175">Coiled coil</keyword>